<reference evidence="2" key="2">
    <citation type="submission" date="2025-09" db="UniProtKB">
        <authorList>
            <consortium name="Ensembl"/>
        </authorList>
    </citation>
    <scope>IDENTIFICATION</scope>
</reference>
<dbReference type="PANTHER" id="PTHR21301:SF13">
    <property type="match status" value="1"/>
</dbReference>
<sequence>MDTGNTIQREVQRETERGFGNQHKYQEYREKDDKRRGCRGGYLAQERKKRKTERTVGIFNLSGQTLTQGQIGVLKKGLKYVPNRKGDSFNTFVDLQKFKRKLCLKRFFAKTPIERAIIYDNKYVHTSLKEKSRFYPRHMISKEIDTFDQMVQRDIRKLEKKRRYTNRPSNLTKEENEGLKQLSKDTNLIIKPADKGGGLVILNQEQYHLESCRLLNDAKTYFKVGNDPTEQIKQIFLEYLQRGKDSGILNEHEYQYLKINHPRIPVFYHLPKIHKNCQHPPGRPIVSGIDSISCRVSEHIDHLLQPLVQTTPAYLKDTISVLKLLKEIKWEPNFVFATCDVNSLYTIIP</sequence>
<dbReference type="Proteomes" id="UP000694569">
    <property type="component" value="Unplaced"/>
</dbReference>
<dbReference type="Ensembl" id="ENSLLET00000038193.1">
    <property type="protein sequence ID" value="ENSLLEP00000036772.1"/>
    <property type="gene ID" value="ENSLLEG00000023300.1"/>
</dbReference>
<evidence type="ECO:0000313" key="2">
    <source>
        <dbReference type="Ensembl" id="ENSLLEP00000036772.1"/>
    </source>
</evidence>
<dbReference type="GeneTree" id="ENSGT00940000154669"/>
<name>A0A8C5QHV8_9ANUR</name>
<organism evidence="2 3">
    <name type="scientific">Leptobrachium leishanense</name>
    <name type="common">Leishan spiny toad</name>
    <dbReference type="NCBI Taxonomy" id="445787"/>
    <lineage>
        <taxon>Eukaryota</taxon>
        <taxon>Metazoa</taxon>
        <taxon>Chordata</taxon>
        <taxon>Craniata</taxon>
        <taxon>Vertebrata</taxon>
        <taxon>Euteleostomi</taxon>
        <taxon>Amphibia</taxon>
        <taxon>Batrachia</taxon>
        <taxon>Anura</taxon>
        <taxon>Pelobatoidea</taxon>
        <taxon>Megophryidae</taxon>
        <taxon>Leptobrachium</taxon>
    </lineage>
</organism>
<dbReference type="OrthoDB" id="9909555at2759"/>
<accession>A0A8C5QHV8</accession>
<protein>
    <submittedName>
        <fullName evidence="2">Uncharacterized protein</fullName>
    </submittedName>
</protein>
<proteinExistence type="predicted"/>
<dbReference type="PANTHER" id="PTHR21301">
    <property type="entry name" value="REVERSE TRANSCRIPTASE"/>
    <property type="match status" value="1"/>
</dbReference>
<feature type="region of interest" description="Disordered" evidence="1">
    <location>
        <begin position="1"/>
        <end position="32"/>
    </location>
</feature>
<keyword evidence="3" id="KW-1185">Reference proteome</keyword>
<reference evidence="2" key="1">
    <citation type="submission" date="2025-08" db="UniProtKB">
        <authorList>
            <consortium name="Ensembl"/>
        </authorList>
    </citation>
    <scope>IDENTIFICATION</scope>
</reference>
<evidence type="ECO:0000256" key="1">
    <source>
        <dbReference type="SAM" id="MobiDB-lite"/>
    </source>
</evidence>
<dbReference type="AlphaFoldDB" id="A0A8C5QHV8"/>
<evidence type="ECO:0000313" key="3">
    <source>
        <dbReference type="Proteomes" id="UP000694569"/>
    </source>
</evidence>